<protein>
    <submittedName>
        <fullName evidence="2">Uncharacterized protein</fullName>
    </submittedName>
</protein>
<dbReference type="STRING" id="1618336.US94_C0005G0009"/>
<accession>A0A0G0K3W1</accession>
<keyword evidence="1" id="KW-0472">Membrane</keyword>
<name>A0A0G0K3W1_9BACT</name>
<dbReference type="AlphaFoldDB" id="A0A0G0K3W1"/>
<evidence type="ECO:0000313" key="2">
    <source>
        <dbReference type="EMBL" id="KKQ74413.1"/>
    </source>
</evidence>
<gene>
    <name evidence="2" type="ORF">US94_C0005G0009</name>
</gene>
<proteinExistence type="predicted"/>
<dbReference type="EMBL" id="LBUX01000005">
    <property type="protein sequence ID" value="KKQ74413.1"/>
    <property type="molecule type" value="Genomic_DNA"/>
</dbReference>
<sequence length="190" mass="21539">MKKYNIPLLLKISNVVILFLALWSFFYFEPSAILRVLVVLLGIIGLWQINSNIEILSLINLYIGVNGLYNVRYGLAVPMAVIMIAVMGLTCLIFYNYVILKNFSHEENDLSMVFMLTVGLIVIEIFLTMSFWPVDPKTKSLVITAIFFLISKIIYLYANSMLSLKRAFGFVLVSLLVMGAVISLGWFVSF</sequence>
<feature type="transmembrane region" description="Helical" evidence="1">
    <location>
        <begin position="33"/>
        <end position="53"/>
    </location>
</feature>
<keyword evidence="1" id="KW-1133">Transmembrane helix</keyword>
<keyword evidence="1" id="KW-0812">Transmembrane</keyword>
<reference evidence="2 3" key="1">
    <citation type="journal article" date="2015" name="Nature">
        <title>rRNA introns, odd ribosomes, and small enigmatic genomes across a large radiation of phyla.</title>
        <authorList>
            <person name="Brown C.T."/>
            <person name="Hug L.A."/>
            <person name="Thomas B.C."/>
            <person name="Sharon I."/>
            <person name="Castelle C.J."/>
            <person name="Singh A."/>
            <person name="Wilkins M.J."/>
            <person name="Williams K.H."/>
            <person name="Banfield J.F."/>
        </authorList>
    </citation>
    <scope>NUCLEOTIDE SEQUENCE [LARGE SCALE GENOMIC DNA]</scope>
</reference>
<evidence type="ECO:0000313" key="3">
    <source>
        <dbReference type="Proteomes" id="UP000034498"/>
    </source>
</evidence>
<feature type="transmembrane region" description="Helical" evidence="1">
    <location>
        <begin position="140"/>
        <end position="158"/>
    </location>
</feature>
<comment type="caution">
    <text evidence="2">The sequence shown here is derived from an EMBL/GenBank/DDBJ whole genome shotgun (WGS) entry which is preliminary data.</text>
</comment>
<feature type="transmembrane region" description="Helical" evidence="1">
    <location>
        <begin position="73"/>
        <end position="98"/>
    </location>
</feature>
<feature type="transmembrane region" description="Helical" evidence="1">
    <location>
        <begin position="110"/>
        <end position="134"/>
    </location>
</feature>
<dbReference type="Proteomes" id="UP000034498">
    <property type="component" value="Unassembled WGS sequence"/>
</dbReference>
<evidence type="ECO:0000256" key="1">
    <source>
        <dbReference type="SAM" id="Phobius"/>
    </source>
</evidence>
<feature type="transmembrane region" description="Helical" evidence="1">
    <location>
        <begin position="167"/>
        <end position="188"/>
    </location>
</feature>
<feature type="transmembrane region" description="Helical" evidence="1">
    <location>
        <begin position="6"/>
        <end position="26"/>
    </location>
</feature>
<organism evidence="2 3">
    <name type="scientific">Berkelbacteria bacterium GW2011_GWB1_38_5</name>
    <dbReference type="NCBI Taxonomy" id="1618336"/>
    <lineage>
        <taxon>Bacteria</taxon>
        <taxon>Candidatus Berkelbacteria</taxon>
    </lineage>
</organism>